<proteinExistence type="predicted"/>
<evidence type="ECO:0000256" key="1">
    <source>
        <dbReference type="SAM" id="Phobius"/>
    </source>
</evidence>
<accession>A0ABS5SZ79</accession>
<protein>
    <submittedName>
        <fullName evidence="2">Uncharacterized protein</fullName>
    </submittedName>
</protein>
<sequence length="139" mass="15373">MRKIEIPGEPKDYYVGLRNDSGIIEYSALRGKIRQLVINHQLAISKIIDDGGNPHTGILEINDEISGFFSHEPIGAQVAFQETFSQELGAYAASKNEEAANLISKTTKEEHQKATNSFAIASWSIAIIFFLVVMAIINH</sequence>
<evidence type="ECO:0000313" key="3">
    <source>
        <dbReference type="Proteomes" id="UP000790096"/>
    </source>
</evidence>
<organism evidence="2 3">
    <name type="scientific">Rosenbergiella gaditana</name>
    <dbReference type="NCBI Taxonomy" id="2726987"/>
    <lineage>
        <taxon>Bacteria</taxon>
        <taxon>Pseudomonadati</taxon>
        <taxon>Pseudomonadota</taxon>
        <taxon>Gammaproteobacteria</taxon>
        <taxon>Enterobacterales</taxon>
        <taxon>Erwiniaceae</taxon>
        <taxon>Rosenbergiella</taxon>
    </lineage>
</organism>
<name>A0ABS5SZ79_9GAMM</name>
<dbReference type="Proteomes" id="UP000790096">
    <property type="component" value="Unassembled WGS sequence"/>
</dbReference>
<keyword evidence="3" id="KW-1185">Reference proteome</keyword>
<keyword evidence="1" id="KW-0472">Membrane</keyword>
<keyword evidence="1" id="KW-1133">Transmembrane helix</keyword>
<feature type="transmembrane region" description="Helical" evidence="1">
    <location>
        <begin position="118"/>
        <end position="137"/>
    </location>
</feature>
<reference evidence="2 3" key="1">
    <citation type="submission" date="2020-04" db="EMBL/GenBank/DDBJ databases">
        <title>Genome sequencing of Rosenbergiella species.</title>
        <authorList>
            <person name="Alvarez-Perez S."/>
            <person name="Lievens B."/>
        </authorList>
    </citation>
    <scope>NUCLEOTIDE SEQUENCE [LARGE SCALE GENOMIC DNA]</scope>
    <source>
        <strain evidence="2 3">S61</strain>
    </source>
</reference>
<dbReference type="RefSeq" id="WP_214238050.1">
    <property type="nucleotide sequence ID" value="NZ_JABBFR010000023.1"/>
</dbReference>
<gene>
    <name evidence="2" type="ORF">HH682_13430</name>
</gene>
<evidence type="ECO:0000313" key="2">
    <source>
        <dbReference type="EMBL" id="MBT0725401.1"/>
    </source>
</evidence>
<keyword evidence="1" id="KW-0812">Transmembrane</keyword>
<comment type="caution">
    <text evidence="2">The sequence shown here is derived from an EMBL/GenBank/DDBJ whole genome shotgun (WGS) entry which is preliminary data.</text>
</comment>
<dbReference type="EMBL" id="JABBFR010000023">
    <property type="protein sequence ID" value="MBT0725401.1"/>
    <property type="molecule type" value="Genomic_DNA"/>
</dbReference>